<comment type="similarity">
    <text evidence="2">Belongs to the NAD(P)-dependent epimerase/dehydratase family.</text>
</comment>
<evidence type="ECO:0000256" key="1">
    <source>
        <dbReference type="ARBA" id="ARBA00005125"/>
    </source>
</evidence>
<evidence type="ECO:0000313" key="4">
    <source>
        <dbReference type="EMBL" id="XIA17445.1"/>
    </source>
</evidence>
<organism evidence="4">
    <name type="scientific">Rhodanobacter sp. FW102-FHT14D07</name>
    <dbReference type="NCBI Taxonomy" id="3351462"/>
    <lineage>
        <taxon>Bacteria</taxon>
        <taxon>Pseudomonadati</taxon>
        <taxon>Pseudomonadota</taxon>
        <taxon>Gammaproteobacteria</taxon>
        <taxon>Lysobacterales</taxon>
        <taxon>Rhodanobacteraceae</taxon>
        <taxon>Rhodanobacter</taxon>
    </lineage>
</organism>
<evidence type="ECO:0000256" key="2">
    <source>
        <dbReference type="ARBA" id="ARBA00007637"/>
    </source>
</evidence>
<comment type="pathway">
    <text evidence="1">Bacterial outer membrane biogenesis; LPS O-antigen biosynthesis.</text>
</comment>
<dbReference type="InterPro" id="IPR001509">
    <property type="entry name" value="Epimerase_deHydtase"/>
</dbReference>
<dbReference type="RefSeq" id="WP_395116524.1">
    <property type="nucleotide sequence ID" value="NZ_CP170721.1"/>
</dbReference>
<dbReference type="Gene3D" id="3.40.50.720">
    <property type="entry name" value="NAD(P)-binding Rossmann-like Domain"/>
    <property type="match status" value="1"/>
</dbReference>
<dbReference type="InterPro" id="IPR036291">
    <property type="entry name" value="NAD(P)-bd_dom_sf"/>
</dbReference>
<dbReference type="Pfam" id="PF01370">
    <property type="entry name" value="Epimerase"/>
    <property type="match status" value="2"/>
</dbReference>
<dbReference type="SUPFAM" id="SSF51735">
    <property type="entry name" value="NAD(P)-binding Rossmann-fold domains"/>
    <property type="match status" value="1"/>
</dbReference>
<evidence type="ECO:0000259" key="3">
    <source>
        <dbReference type="Pfam" id="PF01370"/>
    </source>
</evidence>
<proteinExistence type="inferred from homology"/>
<dbReference type="AlphaFoldDB" id="A0AB74UT01"/>
<protein>
    <submittedName>
        <fullName evidence="4">NAD-dependent epimerase/dehydratase family protein</fullName>
    </submittedName>
</protein>
<dbReference type="PANTHER" id="PTHR43000">
    <property type="entry name" value="DTDP-D-GLUCOSE 4,6-DEHYDRATASE-RELATED"/>
    <property type="match status" value="1"/>
</dbReference>
<feature type="domain" description="NAD-dependent epimerase/dehydratase" evidence="3">
    <location>
        <begin position="25"/>
        <end position="155"/>
    </location>
</feature>
<dbReference type="EMBL" id="CP170721">
    <property type="protein sequence ID" value="XIA17445.1"/>
    <property type="molecule type" value="Genomic_DNA"/>
</dbReference>
<reference evidence="4" key="1">
    <citation type="submission" date="2024-10" db="EMBL/GenBank/DDBJ databases">
        <authorList>
            <person name="Lesea H.P."/>
            <person name="Kuehl J.V."/>
            <person name="Chandonia J.-M."/>
        </authorList>
    </citation>
    <scope>NUCLEOTIDE SEQUENCE</scope>
    <source>
        <strain evidence="4">FW102-FHT14D07</strain>
    </source>
</reference>
<dbReference type="PROSITE" id="PS51257">
    <property type="entry name" value="PROKAR_LIPOPROTEIN"/>
    <property type="match status" value="1"/>
</dbReference>
<accession>A0AB74UT01</accession>
<gene>
    <name evidence="4" type="ORF">ACFYG5_12825</name>
</gene>
<sequence length="373" mass="40475">MQRKRRIDNHLAVHCGAQTLTQTCLVTGGAGFIGCAISSQLKSHFAHVVALDSMHPQIHPNPGRPSKLDPAVELVVGDVTHQDMWDELLSRIRPDVVIHLAAETGTGQSLTEGTRHASVNVVGTTQMLDALVRHECLPRRVVLTSSRAVYGEGAWQDMSGTISYPGQRGLAQLEAGVWDFPGLTCLPFEATRTVAHPTSIYGATKLAQEMILSAWALSFDVEVGLLRLQNVYGPGQSLTNPYTGIVSLFARLAKAGKVIPLYEDGEIVRDFVYIDDVARAVTGMACKPIPSNAAYDIGSGRATTIRELATSIARIYGAPNPVVNGAFRNGDVRAASCDITRSREQLDWSPQWDVERGVQALCSWIDQQQLPLL</sequence>
<feature type="domain" description="NAD-dependent epimerase/dehydratase" evidence="3">
    <location>
        <begin position="193"/>
        <end position="298"/>
    </location>
</feature>
<name>A0AB74UT01_9GAMM</name>